<dbReference type="AlphaFoldDB" id="A0A318JYE9"/>
<name>A0A318JYE9_9NOCA</name>
<gene>
    <name evidence="1" type="ORF">DFR70_1072</name>
</gene>
<dbReference type="EMBL" id="QJKF01000007">
    <property type="protein sequence ID" value="PXX62136.1"/>
    <property type="molecule type" value="Genomic_DNA"/>
</dbReference>
<evidence type="ECO:0000313" key="1">
    <source>
        <dbReference type="EMBL" id="PXX62136.1"/>
    </source>
</evidence>
<sequence length="74" mass="8772">MVGTDDTRMTNSEHRRFLRLLRRWCETELDQFEHLIVPTRDGDVYVTMGRYPATEHPNDLYTRVPEAWFGEDAG</sequence>
<keyword evidence="2" id="KW-1185">Reference proteome</keyword>
<comment type="caution">
    <text evidence="1">The sequence shown here is derived from an EMBL/GenBank/DDBJ whole genome shotgun (WGS) entry which is preliminary data.</text>
</comment>
<reference evidence="1 2" key="1">
    <citation type="submission" date="2018-05" db="EMBL/GenBank/DDBJ databases">
        <title>Genomic Encyclopedia of Type Strains, Phase IV (KMG-IV): sequencing the most valuable type-strain genomes for metagenomic binning, comparative biology and taxonomic classification.</title>
        <authorList>
            <person name="Goeker M."/>
        </authorList>
    </citation>
    <scope>NUCLEOTIDE SEQUENCE [LARGE SCALE GENOMIC DNA]</scope>
    <source>
        <strain evidence="1 2">DSM 44704</strain>
    </source>
</reference>
<accession>A0A318JYE9</accession>
<evidence type="ECO:0000313" key="2">
    <source>
        <dbReference type="Proteomes" id="UP000247569"/>
    </source>
</evidence>
<protein>
    <submittedName>
        <fullName evidence="1">Uncharacterized protein</fullName>
    </submittedName>
</protein>
<proteinExistence type="predicted"/>
<dbReference type="Proteomes" id="UP000247569">
    <property type="component" value="Unassembled WGS sequence"/>
</dbReference>
<organism evidence="1 2">
    <name type="scientific">Nocardia tenerifensis</name>
    <dbReference type="NCBI Taxonomy" id="228006"/>
    <lineage>
        <taxon>Bacteria</taxon>
        <taxon>Bacillati</taxon>
        <taxon>Actinomycetota</taxon>
        <taxon>Actinomycetes</taxon>
        <taxon>Mycobacteriales</taxon>
        <taxon>Nocardiaceae</taxon>
        <taxon>Nocardia</taxon>
    </lineage>
</organism>